<proteinExistence type="predicted"/>
<organism evidence="1 2">
    <name type="scientific">Mus spicilegus</name>
    <name type="common">Mound-building mouse</name>
    <dbReference type="NCBI Taxonomy" id="10103"/>
    <lineage>
        <taxon>Eukaryota</taxon>
        <taxon>Metazoa</taxon>
        <taxon>Chordata</taxon>
        <taxon>Craniata</taxon>
        <taxon>Vertebrata</taxon>
        <taxon>Euteleostomi</taxon>
        <taxon>Mammalia</taxon>
        <taxon>Eutheria</taxon>
        <taxon>Euarchontoglires</taxon>
        <taxon>Glires</taxon>
        <taxon>Rodentia</taxon>
        <taxon>Myomorpha</taxon>
        <taxon>Muroidea</taxon>
        <taxon>Muridae</taxon>
        <taxon>Murinae</taxon>
        <taxon>Mus</taxon>
        <taxon>Mus</taxon>
    </lineage>
</organism>
<evidence type="ECO:0000313" key="2">
    <source>
        <dbReference type="Proteomes" id="UP000694415"/>
    </source>
</evidence>
<accession>A0A8C6GK47</accession>
<reference evidence="1" key="2">
    <citation type="submission" date="2025-09" db="UniProtKB">
        <authorList>
            <consortium name="Ensembl"/>
        </authorList>
    </citation>
    <scope>IDENTIFICATION</scope>
</reference>
<sequence length="108" mass="12562">MQLESRKIWLDKFKYDNAERRFFEQMNGLVCIPSNWTGWFGGPPSSCPLAMVSGSYRSSVWWRMTKWATTCSKRRSPNLRSMCRVSTSQLSTRSKSPRVCAFMCVRTC</sequence>
<dbReference type="Ensembl" id="ENSMSIT00000009192.1">
    <property type="protein sequence ID" value="ENSMSIP00000007208.1"/>
    <property type="gene ID" value="ENSMSIG00000006433.1"/>
</dbReference>
<keyword evidence="2" id="KW-1185">Reference proteome</keyword>
<dbReference type="Proteomes" id="UP000694415">
    <property type="component" value="Unplaced"/>
</dbReference>
<protein>
    <submittedName>
        <fullName evidence="1">Uncharacterized protein</fullName>
    </submittedName>
</protein>
<dbReference type="AlphaFoldDB" id="A0A8C6GK47"/>
<evidence type="ECO:0000313" key="1">
    <source>
        <dbReference type="Ensembl" id="ENSMSIP00000007208.1"/>
    </source>
</evidence>
<reference evidence="1" key="1">
    <citation type="submission" date="2025-08" db="UniProtKB">
        <authorList>
            <consortium name="Ensembl"/>
        </authorList>
    </citation>
    <scope>IDENTIFICATION</scope>
</reference>
<name>A0A8C6GK47_MUSSI</name>
<dbReference type="GeneTree" id="ENSGT01030000235462"/>